<dbReference type="PROSITE" id="PS00187">
    <property type="entry name" value="TPP_ENZYMES"/>
    <property type="match status" value="1"/>
</dbReference>
<dbReference type="InterPro" id="IPR012110">
    <property type="entry name" value="PDC/IPDC-like"/>
</dbReference>
<dbReference type="Gene3D" id="3.40.50.1220">
    <property type="entry name" value="TPP-binding domain"/>
    <property type="match status" value="1"/>
</dbReference>
<dbReference type="InterPro" id="IPR012001">
    <property type="entry name" value="Thiamin_PyroP_enz_TPP-bd_dom"/>
</dbReference>
<proteinExistence type="inferred from homology"/>
<keyword evidence="16" id="KW-1185">Reference proteome</keyword>
<dbReference type="Pfam" id="PF02775">
    <property type="entry name" value="TPP_enzyme_C"/>
    <property type="match status" value="1"/>
</dbReference>
<comment type="caution">
    <text evidence="15">The sequence shown here is derived from an EMBL/GenBank/DDBJ whole genome shotgun (WGS) entry which is preliminary data.</text>
</comment>
<dbReference type="CDD" id="cd07038">
    <property type="entry name" value="TPP_PYR_PDC_IPDC_like"/>
    <property type="match status" value="1"/>
</dbReference>
<evidence type="ECO:0000259" key="13">
    <source>
        <dbReference type="Pfam" id="PF02775"/>
    </source>
</evidence>
<evidence type="ECO:0000259" key="14">
    <source>
        <dbReference type="Pfam" id="PF02776"/>
    </source>
</evidence>
<dbReference type="PANTHER" id="PTHR43452">
    <property type="entry name" value="PYRUVATE DECARBOXYLASE"/>
    <property type="match status" value="1"/>
</dbReference>
<feature type="binding site" evidence="9">
    <location>
        <position position="444"/>
    </location>
    <ligand>
        <name>Mg(2+)</name>
        <dbReference type="ChEBI" id="CHEBI:18420"/>
    </ligand>
</feature>
<dbReference type="Pfam" id="PF00205">
    <property type="entry name" value="TPP_enzyme_M"/>
    <property type="match status" value="1"/>
</dbReference>
<dbReference type="Proteomes" id="UP000316714">
    <property type="component" value="Unassembled WGS sequence"/>
</dbReference>
<sequence>MKDVAEYRDLSGAGLSIGGYLLERLQDHGVGHVFGIPGDYVLSFYTMLEESPIEAVGCTREDCAGFAADAYARVHGMGALCVTYCVGGLSVCNSVAGAYAEKSPVVMITGSPGLRERIHNPLLHHMVRNWRTQYDVFEKLCVAGAELSDPLTAFREIDRVLATCKRFSRPVYLEIPRDMVHVVPNAGPRFELPKVQSDPEALEEAAEETAARIRAARQPVLLLGVEVHRFGLQDLALRLAESAGIPIAATMLGKGVVPETHPLYMGLYEGALGRAEVTKYVEGSDCVLMLGTFMTDINLGIYTANLSLGDCIYATSEELRVRRHHYHGVRLEDFLKRLVDKAPRPTQSPPPAPTESSQREFTLQPDEALSVTRLIERLDEQLSGDTVVIADIGDSLFASTELTTHGSTEFISPAYYTSMGFATPATLGACVARPEARVVALVGDGAFQMTGMEFSSLARRGAKAVVIVMDNGGYHTERLLHPGDYRFNSIQPWAFSQIPELVGGGKGYEVRTEGEFDAALRAAWADDSGPSLIHARLTGEPSQALRKLGARMQRTVVGE</sequence>
<dbReference type="InterPro" id="IPR000399">
    <property type="entry name" value="TPP-bd_CS"/>
</dbReference>
<dbReference type="InterPro" id="IPR029061">
    <property type="entry name" value="THDP-binding"/>
</dbReference>
<accession>A0A5C5V1T7</accession>
<evidence type="ECO:0000259" key="12">
    <source>
        <dbReference type="Pfam" id="PF00205"/>
    </source>
</evidence>
<gene>
    <name evidence="15" type="primary">ipdC</name>
    <name evidence="15" type="ORF">KOR34_42010</name>
</gene>
<evidence type="ECO:0000256" key="8">
    <source>
        <dbReference type="ARBA" id="ARBA00023239"/>
    </source>
</evidence>
<dbReference type="EMBL" id="SIHJ01000003">
    <property type="protein sequence ID" value="TWT32438.1"/>
    <property type="molecule type" value="Genomic_DNA"/>
</dbReference>
<evidence type="ECO:0000313" key="16">
    <source>
        <dbReference type="Proteomes" id="UP000316714"/>
    </source>
</evidence>
<evidence type="ECO:0000256" key="1">
    <source>
        <dbReference type="ARBA" id="ARBA00001920"/>
    </source>
</evidence>
<dbReference type="GO" id="GO:0005829">
    <property type="term" value="C:cytosol"/>
    <property type="evidence" value="ECO:0007669"/>
    <property type="project" value="TreeGrafter"/>
</dbReference>
<feature type="binding site" evidence="9">
    <location>
        <position position="473"/>
    </location>
    <ligand>
        <name>Mg(2+)</name>
        <dbReference type="ChEBI" id="CHEBI:18420"/>
    </ligand>
</feature>
<feature type="domain" description="Thiamine pyrophosphate enzyme N-terminal TPP-binding" evidence="14">
    <location>
        <begin position="18"/>
        <end position="118"/>
    </location>
</feature>
<dbReference type="SUPFAM" id="SSF52518">
    <property type="entry name" value="Thiamin diphosphate-binding fold (THDP-binding)"/>
    <property type="match status" value="2"/>
</dbReference>
<dbReference type="SUPFAM" id="SSF52467">
    <property type="entry name" value="DHS-like NAD/FAD-binding domain"/>
    <property type="match status" value="1"/>
</dbReference>
<evidence type="ECO:0000256" key="5">
    <source>
        <dbReference type="ARBA" id="ARBA00022793"/>
    </source>
</evidence>
<keyword evidence="15" id="KW-0670">Pyruvate</keyword>
<dbReference type="PANTHER" id="PTHR43452:SF30">
    <property type="entry name" value="PYRUVATE DECARBOXYLASE ISOZYME 1-RELATED"/>
    <property type="match status" value="1"/>
</dbReference>
<protein>
    <submittedName>
        <fullName evidence="15">Indole-3-pyruvate decarboxylase</fullName>
        <ecNumber evidence="15">4.1.1.74</ecNumber>
    </submittedName>
</protein>
<feature type="region of interest" description="Disordered" evidence="11">
    <location>
        <begin position="341"/>
        <end position="362"/>
    </location>
</feature>
<reference evidence="15 16" key="1">
    <citation type="submission" date="2019-02" db="EMBL/GenBank/DDBJ databases">
        <title>Deep-cultivation of Planctomycetes and their phenomic and genomic characterization uncovers novel biology.</title>
        <authorList>
            <person name="Wiegand S."/>
            <person name="Jogler M."/>
            <person name="Boedeker C."/>
            <person name="Pinto D."/>
            <person name="Vollmers J."/>
            <person name="Rivas-Marin E."/>
            <person name="Kohn T."/>
            <person name="Peeters S.H."/>
            <person name="Heuer A."/>
            <person name="Rast P."/>
            <person name="Oberbeckmann S."/>
            <person name="Bunk B."/>
            <person name="Jeske O."/>
            <person name="Meyerdierks A."/>
            <person name="Storesund J.E."/>
            <person name="Kallscheuer N."/>
            <person name="Luecker S."/>
            <person name="Lage O.M."/>
            <person name="Pohl T."/>
            <person name="Merkel B.J."/>
            <person name="Hornburger P."/>
            <person name="Mueller R.-W."/>
            <person name="Bruemmer F."/>
            <person name="Labrenz M."/>
            <person name="Spormann A.M."/>
            <person name="Op Den Camp H."/>
            <person name="Overmann J."/>
            <person name="Amann R."/>
            <person name="Jetten M.S.M."/>
            <person name="Mascher T."/>
            <person name="Medema M.H."/>
            <person name="Devos D.P."/>
            <person name="Kaster A.-K."/>
            <person name="Ovreas L."/>
            <person name="Rohde M."/>
            <person name="Galperin M.Y."/>
            <person name="Jogler C."/>
        </authorList>
    </citation>
    <scope>NUCLEOTIDE SEQUENCE [LARGE SCALE GENOMIC DNA]</scope>
    <source>
        <strain evidence="15 16">KOR34</strain>
    </source>
</reference>
<evidence type="ECO:0000256" key="6">
    <source>
        <dbReference type="ARBA" id="ARBA00022842"/>
    </source>
</evidence>
<dbReference type="Pfam" id="PF02776">
    <property type="entry name" value="TPP_enzyme_N"/>
    <property type="match status" value="1"/>
</dbReference>
<evidence type="ECO:0000256" key="11">
    <source>
        <dbReference type="SAM" id="MobiDB-lite"/>
    </source>
</evidence>
<evidence type="ECO:0000256" key="7">
    <source>
        <dbReference type="ARBA" id="ARBA00023052"/>
    </source>
</evidence>
<dbReference type="InterPro" id="IPR029035">
    <property type="entry name" value="DHS-like_NAD/FAD-binding_dom"/>
</dbReference>
<dbReference type="GO" id="GO:0047434">
    <property type="term" value="F:indolepyruvate decarboxylase activity"/>
    <property type="evidence" value="ECO:0007669"/>
    <property type="project" value="UniProtKB-EC"/>
</dbReference>
<comment type="cofactor">
    <cofactor evidence="9">
        <name>Mg(2+)</name>
        <dbReference type="ChEBI" id="CHEBI:18420"/>
    </cofactor>
    <text evidence="9">Binds 1 Mg(2+) per subunit.</text>
</comment>
<dbReference type="AlphaFoldDB" id="A0A5C5V1T7"/>
<evidence type="ECO:0000256" key="2">
    <source>
        <dbReference type="ARBA" id="ARBA00001964"/>
    </source>
</evidence>
<keyword evidence="4 9" id="KW-0479">Metal-binding</keyword>
<evidence type="ECO:0000256" key="4">
    <source>
        <dbReference type="ARBA" id="ARBA00022723"/>
    </source>
</evidence>
<feature type="binding site" evidence="9">
    <location>
        <position position="471"/>
    </location>
    <ligand>
        <name>Mg(2+)</name>
        <dbReference type="ChEBI" id="CHEBI:18420"/>
    </ligand>
</feature>
<keyword evidence="7 10" id="KW-0786">Thiamine pyrophosphate</keyword>
<organism evidence="15 16">
    <name type="scientific">Posidoniimonas corsicana</name>
    <dbReference type="NCBI Taxonomy" id="1938618"/>
    <lineage>
        <taxon>Bacteria</taxon>
        <taxon>Pseudomonadati</taxon>
        <taxon>Planctomycetota</taxon>
        <taxon>Planctomycetia</taxon>
        <taxon>Pirellulales</taxon>
        <taxon>Lacipirellulaceae</taxon>
        <taxon>Posidoniimonas</taxon>
    </lineage>
</organism>
<feature type="domain" description="Thiamine pyrophosphate enzyme TPP-binding" evidence="13">
    <location>
        <begin position="391"/>
        <end position="534"/>
    </location>
</feature>
<dbReference type="InterPro" id="IPR011766">
    <property type="entry name" value="TPP_enzyme_TPP-bd"/>
</dbReference>
<dbReference type="GO" id="GO:0000287">
    <property type="term" value="F:magnesium ion binding"/>
    <property type="evidence" value="ECO:0007669"/>
    <property type="project" value="InterPro"/>
</dbReference>
<evidence type="ECO:0000256" key="3">
    <source>
        <dbReference type="ARBA" id="ARBA00007812"/>
    </source>
</evidence>
<dbReference type="RefSeq" id="WP_146567802.1">
    <property type="nucleotide sequence ID" value="NZ_SIHJ01000003.1"/>
</dbReference>
<comment type="cofactor">
    <cofactor evidence="1">
        <name>a metal cation</name>
        <dbReference type="ChEBI" id="CHEBI:25213"/>
    </cofactor>
</comment>
<feature type="domain" description="Thiamine pyrophosphate enzyme central" evidence="12">
    <location>
        <begin position="207"/>
        <end position="299"/>
    </location>
</feature>
<dbReference type="OrthoDB" id="4494979at2"/>
<dbReference type="InterPro" id="IPR012000">
    <property type="entry name" value="Thiamin_PyroP_enz_cen_dom"/>
</dbReference>
<evidence type="ECO:0000313" key="15">
    <source>
        <dbReference type="EMBL" id="TWT32438.1"/>
    </source>
</evidence>
<comment type="cofactor">
    <cofactor evidence="2">
        <name>thiamine diphosphate</name>
        <dbReference type="ChEBI" id="CHEBI:58937"/>
    </cofactor>
</comment>
<dbReference type="Gene3D" id="3.40.50.970">
    <property type="match status" value="2"/>
</dbReference>
<evidence type="ECO:0000256" key="10">
    <source>
        <dbReference type="RuleBase" id="RU362132"/>
    </source>
</evidence>
<keyword evidence="8 15" id="KW-0456">Lyase</keyword>
<dbReference type="GO" id="GO:0004737">
    <property type="term" value="F:pyruvate decarboxylase activity"/>
    <property type="evidence" value="ECO:0007669"/>
    <property type="project" value="TreeGrafter"/>
</dbReference>
<dbReference type="InterPro" id="IPR047213">
    <property type="entry name" value="TPP_PYR_PDC_IPDC-like"/>
</dbReference>
<dbReference type="PIRSF" id="PIRSF036565">
    <property type="entry name" value="Pyruvt_ip_decrb"/>
    <property type="match status" value="1"/>
</dbReference>
<evidence type="ECO:0000256" key="9">
    <source>
        <dbReference type="PIRSR" id="PIRSR036565-2"/>
    </source>
</evidence>
<name>A0A5C5V1T7_9BACT</name>
<keyword evidence="6 9" id="KW-0460">Magnesium</keyword>
<dbReference type="GO" id="GO:0030976">
    <property type="term" value="F:thiamine pyrophosphate binding"/>
    <property type="evidence" value="ECO:0007669"/>
    <property type="project" value="InterPro"/>
</dbReference>
<dbReference type="EC" id="4.1.1.74" evidence="15"/>
<keyword evidence="5" id="KW-0210">Decarboxylase</keyword>
<dbReference type="GO" id="GO:0000949">
    <property type="term" value="P:aromatic amino acid family catabolic process to alcohol via Ehrlich pathway"/>
    <property type="evidence" value="ECO:0007669"/>
    <property type="project" value="TreeGrafter"/>
</dbReference>
<comment type="similarity">
    <text evidence="3 10">Belongs to the TPP enzyme family.</text>
</comment>